<evidence type="ECO:0000313" key="2">
    <source>
        <dbReference type="Proteomes" id="UP000054928"/>
    </source>
</evidence>
<dbReference type="RefSeq" id="XP_024582015.1">
    <property type="nucleotide sequence ID" value="XM_024716414.1"/>
</dbReference>
<sequence>MKVIVGGYLAKEATLVNKDNIKLVTSRQRLWTAPTQSQSWEDVRDDVRAMTQGPGIQLVQH</sequence>
<evidence type="ECO:0000313" key="1">
    <source>
        <dbReference type="EMBL" id="CEG45646.1"/>
    </source>
</evidence>
<dbReference type="Proteomes" id="UP000054928">
    <property type="component" value="Unassembled WGS sequence"/>
</dbReference>
<keyword evidence="2" id="KW-1185">Reference proteome</keyword>
<reference evidence="2" key="1">
    <citation type="submission" date="2014-09" db="EMBL/GenBank/DDBJ databases">
        <authorList>
            <person name="Sharma Rahul"/>
            <person name="Thines Marco"/>
        </authorList>
    </citation>
    <scope>NUCLEOTIDE SEQUENCE [LARGE SCALE GENOMIC DNA]</scope>
</reference>
<dbReference type="AlphaFoldDB" id="A0A0P1AVS3"/>
<proteinExistence type="predicted"/>
<protein>
    <submittedName>
        <fullName evidence="1">Uncharacterized protein</fullName>
    </submittedName>
</protein>
<dbReference type="EMBL" id="CCYD01001640">
    <property type="protein sequence ID" value="CEG45646.1"/>
    <property type="molecule type" value="Genomic_DNA"/>
</dbReference>
<name>A0A0P1AVS3_PLAHL</name>
<dbReference type="GeneID" id="36396984"/>
<organism evidence="1 2">
    <name type="scientific">Plasmopara halstedii</name>
    <name type="common">Downy mildew of sunflower</name>
    <dbReference type="NCBI Taxonomy" id="4781"/>
    <lineage>
        <taxon>Eukaryota</taxon>
        <taxon>Sar</taxon>
        <taxon>Stramenopiles</taxon>
        <taxon>Oomycota</taxon>
        <taxon>Peronosporomycetes</taxon>
        <taxon>Peronosporales</taxon>
        <taxon>Peronosporaceae</taxon>
        <taxon>Plasmopara</taxon>
    </lineage>
</organism>
<accession>A0A0P1AVS3</accession>